<feature type="region of interest" description="Disordered" evidence="1">
    <location>
        <begin position="254"/>
        <end position="287"/>
    </location>
</feature>
<dbReference type="Proteomes" id="UP000229615">
    <property type="component" value="Unassembled WGS sequence"/>
</dbReference>
<keyword evidence="2" id="KW-0732">Signal</keyword>
<proteinExistence type="predicted"/>
<dbReference type="EMBL" id="PFBB01000020">
    <property type="protein sequence ID" value="PIR88508.1"/>
    <property type="molecule type" value="Genomic_DNA"/>
</dbReference>
<name>A0A2H0UQ49_9BACT</name>
<evidence type="ECO:0000256" key="1">
    <source>
        <dbReference type="SAM" id="MobiDB-lite"/>
    </source>
</evidence>
<evidence type="ECO:0000313" key="3">
    <source>
        <dbReference type="EMBL" id="PIR88508.1"/>
    </source>
</evidence>
<dbReference type="AlphaFoldDB" id="A0A2H0UQ49"/>
<evidence type="ECO:0000256" key="2">
    <source>
        <dbReference type="SAM" id="SignalP"/>
    </source>
</evidence>
<comment type="caution">
    <text evidence="3">The sequence shown here is derived from an EMBL/GenBank/DDBJ whole genome shotgun (WGS) entry which is preliminary data.</text>
</comment>
<feature type="chain" id="PRO_5013856844" evidence="2">
    <location>
        <begin position="25"/>
        <end position="312"/>
    </location>
</feature>
<evidence type="ECO:0000313" key="4">
    <source>
        <dbReference type="Proteomes" id="UP000229615"/>
    </source>
</evidence>
<feature type="compositionally biased region" description="Polar residues" evidence="1">
    <location>
        <begin position="278"/>
        <end position="287"/>
    </location>
</feature>
<reference evidence="4" key="1">
    <citation type="submission" date="2017-09" db="EMBL/GenBank/DDBJ databases">
        <title>Depth-based differentiation of microbial function through sediment-hosted aquifers and enrichment of novel symbionts in the deep terrestrial subsurface.</title>
        <authorList>
            <person name="Probst A.J."/>
            <person name="Ladd B."/>
            <person name="Jarett J.K."/>
            <person name="Geller-Mcgrath D.E."/>
            <person name="Sieber C.M.K."/>
            <person name="Emerson J.B."/>
            <person name="Anantharaman K."/>
            <person name="Thomas B.C."/>
            <person name="Malmstrom R."/>
            <person name="Stieglmeier M."/>
            <person name="Klingl A."/>
            <person name="Woyke T."/>
            <person name="Ryan C.M."/>
            <person name="Banfield J.F."/>
        </authorList>
    </citation>
    <scope>NUCLEOTIDE SEQUENCE [LARGE SCALE GENOMIC DNA]</scope>
</reference>
<gene>
    <name evidence="3" type="ORF">COU09_01885</name>
</gene>
<organism evidence="3 4">
    <name type="scientific">Candidatus Harrisonbacteria bacterium CG10_big_fil_rev_8_21_14_0_10_44_23</name>
    <dbReference type="NCBI Taxonomy" id="1974585"/>
    <lineage>
        <taxon>Bacteria</taxon>
        <taxon>Candidatus Harrisoniibacteriota</taxon>
    </lineage>
</organism>
<accession>A0A2H0UQ49</accession>
<feature type="signal peptide" evidence="2">
    <location>
        <begin position="1"/>
        <end position="24"/>
    </location>
</feature>
<protein>
    <submittedName>
        <fullName evidence="3">Uncharacterized protein</fullName>
    </submittedName>
</protein>
<feature type="compositionally biased region" description="Low complexity" evidence="1">
    <location>
        <begin position="261"/>
        <end position="277"/>
    </location>
</feature>
<sequence>MKTISTLLTTLFLANLLILPSAQALSCQQTFPRIATIEDVQLLNEQTQDVNLKWVYTYKSTRINSGEGVTIDIDKYQEIVNEYVNNELDEFEKASEVENNGWNYEKIILPIQVARRMEFEAGDIIITGPPFEICDYRFMGVFSEEGEIKYTYINDSFNSYQYKGSQIKSEPADPVQCQGYSCQVKANVYIDGQSSTIVPGQTKDFTDGLAKFVTLIDAIYPQKGVDSESLFPWGGGEKVEYLISFNPEFQGTATMAEGSEEGSSTSSPSEETTVSETAQSTSTEVVSNNFGEVEKPNFLVRFWHWLTGLFSK</sequence>